<evidence type="ECO:0000313" key="3">
    <source>
        <dbReference type="Proteomes" id="UP000472263"/>
    </source>
</evidence>
<name>A0A667XLI0_9TELE</name>
<dbReference type="Proteomes" id="UP000472263">
    <property type="component" value="Chromosome 22"/>
</dbReference>
<organism evidence="2 3">
    <name type="scientific">Myripristis murdjan</name>
    <name type="common">pinecone soldierfish</name>
    <dbReference type="NCBI Taxonomy" id="586833"/>
    <lineage>
        <taxon>Eukaryota</taxon>
        <taxon>Metazoa</taxon>
        <taxon>Chordata</taxon>
        <taxon>Craniata</taxon>
        <taxon>Vertebrata</taxon>
        <taxon>Euteleostomi</taxon>
        <taxon>Actinopterygii</taxon>
        <taxon>Neopterygii</taxon>
        <taxon>Teleostei</taxon>
        <taxon>Neoteleostei</taxon>
        <taxon>Acanthomorphata</taxon>
        <taxon>Holocentriformes</taxon>
        <taxon>Holocentridae</taxon>
        <taxon>Myripristis</taxon>
    </lineage>
</organism>
<proteinExistence type="predicted"/>
<reference evidence="2" key="3">
    <citation type="submission" date="2025-09" db="UniProtKB">
        <authorList>
            <consortium name="Ensembl"/>
        </authorList>
    </citation>
    <scope>IDENTIFICATION</scope>
</reference>
<reference evidence="2" key="2">
    <citation type="submission" date="2025-08" db="UniProtKB">
        <authorList>
            <consortium name="Ensembl"/>
        </authorList>
    </citation>
    <scope>IDENTIFICATION</scope>
</reference>
<dbReference type="GeneTree" id="ENSGT01050000244855"/>
<dbReference type="SUPFAM" id="SSF53098">
    <property type="entry name" value="Ribonuclease H-like"/>
    <property type="match status" value="1"/>
</dbReference>
<accession>A0A667XLI0</accession>
<dbReference type="GO" id="GO:0003676">
    <property type="term" value="F:nucleic acid binding"/>
    <property type="evidence" value="ECO:0007669"/>
    <property type="project" value="InterPro"/>
</dbReference>
<dbReference type="Pfam" id="PF22938">
    <property type="entry name" value="Integrase_p58_C"/>
    <property type="match status" value="1"/>
</dbReference>
<protein>
    <recommendedName>
        <fullName evidence="1">Integrase catalytic domain-containing protein</fullName>
    </recommendedName>
</protein>
<dbReference type="FunFam" id="3.30.420.10:FF:000032">
    <property type="entry name" value="Retrovirus-related Pol polyprotein from transposon 297-like Protein"/>
    <property type="match status" value="1"/>
</dbReference>
<dbReference type="InParanoid" id="A0A667XLI0"/>
<evidence type="ECO:0000259" key="1">
    <source>
        <dbReference type="PROSITE" id="PS50994"/>
    </source>
</evidence>
<feature type="domain" description="Integrase catalytic" evidence="1">
    <location>
        <begin position="1"/>
        <end position="129"/>
    </location>
</feature>
<sequence length="322" mass="36309">MCAATRYPEAVPLRSLKARVIVKALVKFFSTFGLPRRIQSDQGSNFMSKIFAQVMSELNVKHHTSSAYHPESQGALERFHQTLKSMLRKYCTETNRNWDEGLPLLLFAVRETLQESLGFSPAELVFGHTVRGPLRLLREKFLSNKSSLCENILDYVSSFRERLHHACDLARDSLSTAQSKMKINFDKKSVARTFTPGDRVLVLLPLAGSGLQAKFCGPYVVDRKLSETDYVIHTPDRKKKTRVCHINMLKTYVDREKSVPPPIVAPVATVSVAQPPYDPKDDGLDDRRSSFSCVRLRNSEILSNLDAHLAHLSDSARSDISM</sequence>
<dbReference type="GO" id="GO:0015074">
    <property type="term" value="P:DNA integration"/>
    <property type="evidence" value="ECO:0007669"/>
    <property type="project" value="InterPro"/>
</dbReference>
<dbReference type="Ensembl" id="ENSMMDT00005010204.1">
    <property type="protein sequence ID" value="ENSMMDP00005009896.1"/>
    <property type="gene ID" value="ENSMMDG00005005407.1"/>
</dbReference>
<dbReference type="PANTHER" id="PTHR37984">
    <property type="entry name" value="PROTEIN CBG26694"/>
    <property type="match status" value="1"/>
</dbReference>
<dbReference type="AlphaFoldDB" id="A0A667XLI0"/>
<dbReference type="InterPro" id="IPR001584">
    <property type="entry name" value="Integrase_cat-core"/>
</dbReference>
<dbReference type="Gene3D" id="3.30.420.10">
    <property type="entry name" value="Ribonuclease H-like superfamily/Ribonuclease H"/>
    <property type="match status" value="1"/>
</dbReference>
<reference evidence="2" key="1">
    <citation type="submission" date="2019-06" db="EMBL/GenBank/DDBJ databases">
        <authorList>
            <consortium name="Wellcome Sanger Institute Data Sharing"/>
        </authorList>
    </citation>
    <scope>NUCLEOTIDE SEQUENCE [LARGE SCALE GENOMIC DNA]</scope>
</reference>
<dbReference type="PROSITE" id="PS50994">
    <property type="entry name" value="INTEGRASE"/>
    <property type="match status" value="1"/>
</dbReference>
<dbReference type="PANTHER" id="PTHR37984:SF15">
    <property type="entry name" value="INTEGRASE CATALYTIC DOMAIN-CONTAINING PROTEIN"/>
    <property type="match status" value="1"/>
</dbReference>
<dbReference type="Pfam" id="PF00665">
    <property type="entry name" value="rve"/>
    <property type="match status" value="1"/>
</dbReference>
<dbReference type="InterPro" id="IPR050951">
    <property type="entry name" value="Retrovirus_Pol_polyprotein"/>
</dbReference>
<keyword evidence="3" id="KW-1185">Reference proteome</keyword>
<dbReference type="InterPro" id="IPR054465">
    <property type="entry name" value="Integrase_p58-like_C"/>
</dbReference>
<dbReference type="InterPro" id="IPR012337">
    <property type="entry name" value="RNaseH-like_sf"/>
</dbReference>
<dbReference type="InterPro" id="IPR036397">
    <property type="entry name" value="RNaseH_sf"/>
</dbReference>
<evidence type="ECO:0000313" key="2">
    <source>
        <dbReference type="Ensembl" id="ENSMMDP00005009896.1"/>
    </source>
</evidence>